<name>A0A9P3LFT4_9APHY</name>
<reference evidence="2 3" key="1">
    <citation type="submission" date="2021-08" db="EMBL/GenBank/DDBJ databases">
        <title>Draft Genome Sequence of Phanerochaete sordida strain YK-624.</title>
        <authorList>
            <person name="Mori T."/>
            <person name="Dohra H."/>
            <person name="Suzuki T."/>
            <person name="Kawagishi H."/>
            <person name="Hirai H."/>
        </authorList>
    </citation>
    <scope>NUCLEOTIDE SEQUENCE [LARGE SCALE GENOMIC DNA]</scope>
    <source>
        <strain evidence="2 3">YK-624</strain>
    </source>
</reference>
<evidence type="ECO:0000313" key="2">
    <source>
        <dbReference type="EMBL" id="GJE92964.1"/>
    </source>
</evidence>
<proteinExistence type="predicted"/>
<dbReference type="AlphaFoldDB" id="A0A9P3LFT4"/>
<evidence type="ECO:0000313" key="3">
    <source>
        <dbReference type="Proteomes" id="UP000703269"/>
    </source>
</evidence>
<keyword evidence="3" id="KW-1185">Reference proteome</keyword>
<feature type="compositionally biased region" description="Low complexity" evidence="1">
    <location>
        <begin position="247"/>
        <end position="256"/>
    </location>
</feature>
<protein>
    <submittedName>
        <fullName evidence="2">Uncharacterized protein</fullName>
    </submittedName>
</protein>
<feature type="region of interest" description="Disordered" evidence="1">
    <location>
        <begin position="122"/>
        <end position="142"/>
    </location>
</feature>
<accession>A0A9P3LFT4</accession>
<evidence type="ECO:0000256" key="1">
    <source>
        <dbReference type="SAM" id="MobiDB-lite"/>
    </source>
</evidence>
<sequence>MNASAPSFEMLPAVSASASGTDVLGVHDMGESFDLEAFLNEVYLVSSPSVSLAMLQVDTYPDVTDLGQDYTLAGSLMPQDTSYYNQDATIASYPATLDEANWAMPSFTMPYATMSPTFSPTSSSLYNALQEAPSTPPQPQPQSFISLVESVAAGLSLTSNNTVAPAQVHISPNEVALPLSPEFQYYSSPSPPSSPAASSSSASWAGDSDANSDTDSDYAPAPKRTRKSTKAKPPARFAPYAAPPSPASSSTSVDSTPVRRAAITYTTARTAQVAGPIPAPRTRGPRAWHCPHCAHVQRNHHLPDLRRHLATHYAASRSHVCRGVRAGAFAPDALPGALARFGGAVQEEDGELYVGGCFKAFSRRDALLRHLRNANLECCSEYTPRARRAPAKARK</sequence>
<dbReference type="Proteomes" id="UP000703269">
    <property type="component" value="Unassembled WGS sequence"/>
</dbReference>
<feature type="region of interest" description="Disordered" evidence="1">
    <location>
        <begin position="186"/>
        <end position="256"/>
    </location>
</feature>
<dbReference type="OrthoDB" id="8922241at2759"/>
<gene>
    <name evidence="2" type="ORF">PsYK624_091230</name>
</gene>
<feature type="compositionally biased region" description="Low complexity" evidence="1">
    <location>
        <begin position="231"/>
        <end position="240"/>
    </location>
</feature>
<dbReference type="EMBL" id="BPQB01000029">
    <property type="protein sequence ID" value="GJE92964.1"/>
    <property type="molecule type" value="Genomic_DNA"/>
</dbReference>
<organism evidence="2 3">
    <name type="scientific">Phanerochaete sordida</name>
    <dbReference type="NCBI Taxonomy" id="48140"/>
    <lineage>
        <taxon>Eukaryota</taxon>
        <taxon>Fungi</taxon>
        <taxon>Dikarya</taxon>
        <taxon>Basidiomycota</taxon>
        <taxon>Agaricomycotina</taxon>
        <taxon>Agaricomycetes</taxon>
        <taxon>Polyporales</taxon>
        <taxon>Phanerochaetaceae</taxon>
        <taxon>Phanerochaete</taxon>
    </lineage>
</organism>
<comment type="caution">
    <text evidence="2">The sequence shown here is derived from an EMBL/GenBank/DDBJ whole genome shotgun (WGS) entry which is preliminary data.</text>
</comment>